<name>A0A6C0LJE9_9ZZZZ</name>
<proteinExistence type="predicted"/>
<accession>A0A6C0LJE9</accession>
<dbReference type="AlphaFoldDB" id="A0A6C0LJE9"/>
<evidence type="ECO:0000256" key="1">
    <source>
        <dbReference type="SAM" id="Coils"/>
    </source>
</evidence>
<keyword evidence="1" id="KW-0175">Coiled coil</keyword>
<sequence>MMEDTKRAKKCLVDATRRIVLSASSQTKELYTSKIEEINQIKMYEVIERMFISDNSLISCNPTLRNIKISREVSKKLLYSFYKKYEKSQIESFHDSGLYKQLINKILFTRTYILVLINVEHTERSGVQTLEEEEVNDIIELHIKRKTEMEKEKDEVKNEVHTHLAERGTWNYIQEQVYQHLKRQGTCPRSLELRRAILKGLLPIQDGDSDDDDDDYEEIVYGKIPRVIDSDSDDDDHYIPIVHSRLVTCV</sequence>
<reference evidence="2" key="1">
    <citation type="journal article" date="2020" name="Nature">
        <title>Giant virus diversity and host interactions through global metagenomics.</title>
        <authorList>
            <person name="Schulz F."/>
            <person name="Roux S."/>
            <person name="Paez-Espino D."/>
            <person name="Jungbluth S."/>
            <person name="Walsh D.A."/>
            <person name="Denef V.J."/>
            <person name="McMahon K.D."/>
            <person name="Konstantinidis K.T."/>
            <person name="Eloe-Fadrosh E.A."/>
            <person name="Kyrpides N.C."/>
            <person name="Woyke T."/>
        </authorList>
    </citation>
    <scope>NUCLEOTIDE SEQUENCE</scope>
    <source>
        <strain evidence="2">GVMAG-M-3300027833-19</strain>
    </source>
</reference>
<feature type="coiled-coil region" evidence="1">
    <location>
        <begin position="139"/>
        <end position="166"/>
    </location>
</feature>
<dbReference type="EMBL" id="MN740511">
    <property type="protein sequence ID" value="QHU30647.1"/>
    <property type="molecule type" value="Genomic_DNA"/>
</dbReference>
<organism evidence="2">
    <name type="scientific">viral metagenome</name>
    <dbReference type="NCBI Taxonomy" id="1070528"/>
    <lineage>
        <taxon>unclassified sequences</taxon>
        <taxon>metagenomes</taxon>
        <taxon>organismal metagenomes</taxon>
    </lineage>
</organism>
<protein>
    <submittedName>
        <fullName evidence="2">Uncharacterized protein</fullName>
    </submittedName>
</protein>
<evidence type="ECO:0000313" key="2">
    <source>
        <dbReference type="EMBL" id="QHU30647.1"/>
    </source>
</evidence>